<protein>
    <recommendedName>
        <fullName evidence="4">PepSY-associated TM region</fullName>
    </recommendedName>
</protein>
<sequence length="212" mass="24802">MQKTVTSLFQRLYFPGMISLICLPLFCIGYFAYKTGFKQLAAMDIAYADKDYLKKIKFDAASFEKNTPNLIFTNNEVSNKSRLKDLYKRCNLLLKHPRTSQGVTVVFENSSRYSDLVDVFDMGYRFKYRISFMPYNNKVYFLLPKSFLQKDGKASSAPKFWFCGTGDFINDYHPEQTFYSRSVAFLVRFWPPMIAFILMIFFASRKNRSLAV</sequence>
<dbReference type="RefSeq" id="WP_377142266.1">
    <property type="nucleotide sequence ID" value="NZ_JBHTIA010000007.1"/>
</dbReference>
<evidence type="ECO:0008006" key="4">
    <source>
        <dbReference type="Google" id="ProtNLM"/>
    </source>
</evidence>
<keyword evidence="1" id="KW-1133">Transmembrane helix</keyword>
<name>A0ABW2ZGH8_9SPHI</name>
<proteinExistence type="predicted"/>
<dbReference type="Proteomes" id="UP001597073">
    <property type="component" value="Unassembled WGS sequence"/>
</dbReference>
<feature type="transmembrane region" description="Helical" evidence="1">
    <location>
        <begin position="183"/>
        <end position="203"/>
    </location>
</feature>
<keyword evidence="1" id="KW-0472">Membrane</keyword>
<comment type="caution">
    <text evidence="2">The sequence shown here is derived from an EMBL/GenBank/DDBJ whole genome shotgun (WGS) entry which is preliminary data.</text>
</comment>
<evidence type="ECO:0000256" key="1">
    <source>
        <dbReference type="SAM" id="Phobius"/>
    </source>
</evidence>
<gene>
    <name evidence="2" type="ORF">ACFQZI_10545</name>
</gene>
<keyword evidence="1" id="KW-0812">Transmembrane</keyword>
<reference evidence="3" key="1">
    <citation type="journal article" date="2019" name="Int. J. Syst. Evol. Microbiol.">
        <title>The Global Catalogue of Microorganisms (GCM) 10K type strain sequencing project: providing services to taxonomists for standard genome sequencing and annotation.</title>
        <authorList>
            <consortium name="The Broad Institute Genomics Platform"/>
            <consortium name="The Broad Institute Genome Sequencing Center for Infectious Disease"/>
            <person name="Wu L."/>
            <person name="Ma J."/>
        </authorList>
    </citation>
    <scope>NUCLEOTIDE SEQUENCE [LARGE SCALE GENOMIC DNA]</scope>
    <source>
        <strain evidence="3">CCUG 60742</strain>
    </source>
</reference>
<evidence type="ECO:0000313" key="2">
    <source>
        <dbReference type="EMBL" id="MFD0765291.1"/>
    </source>
</evidence>
<keyword evidence="3" id="KW-1185">Reference proteome</keyword>
<feature type="transmembrane region" description="Helical" evidence="1">
    <location>
        <begin position="12"/>
        <end position="33"/>
    </location>
</feature>
<dbReference type="EMBL" id="JBHTIA010000007">
    <property type="protein sequence ID" value="MFD0765291.1"/>
    <property type="molecule type" value="Genomic_DNA"/>
</dbReference>
<accession>A0ABW2ZGH8</accession>
<evidence type="ECO:0000313" key="3">
    <source>
        <dbReference type="Proteomes" id="UP001597073"/>
    </source>
</evidence>
<organism evidence="2 3">
    <name type="scientific">Mucilaginibacter lutimaris</name>
    <dbReference type="NCBI Taxonomy" id="931629"/>
    <lineage>
        <taxon>Bacteria</taxon>
        <taxon>Pseudomonadati</taxon>
        <taxon>Bacteroidota</taxon>
        <taxon>Sphingobacteriia</taxon>
        <taxon>Sphingobacteriales</taxon>
        <taxon>Sphingobacteriaceae</taxon>
        <taxon>Mucilaginibacter</taxon>
    </lineage>
</organism>